<dbReference type="EMBL" id="FTOU01000002">
    <property type="protein sequence ID" value="SIS63962.1"/>
    <property type="molecule type" value="Genomic_DNA"/>
</dbReference>
<reference evidence="1 2" key="1">
    <citation type="submission" date="2017-01" db="EMBL/GenBank/DDBJ databases">
        <authorList>
            <person name="Varghese N."/>
            <person name="Submissions S."/>
        </authorList>
    </citation>
    <scope>NUCLEOTIDE SEQUENCE [LARGE SCALE GENOMIC DNA]</scope>
    <source>
        <strain evidence="1 2">DSM 18447</strain>
    </source>
</reference>
<proteinExistence type="predicted"/>
<gene>
    <name evidence="1" type="ORF">SAMN05421772_102188</name>
</gene>
<accession>A0AA45W228</accession>
<comment type="caution">
    <text evidence="1">The sequence shown here is derived from an EMBL/GenBank/DDBJ whole genome shotgun (WGS) entry which is preliminary data.</text>
</comment>
<dbReference type="Proteomes" id="UP000186216">
    <property type="component" value="Unassembled WGS sequence"/>
</dbReference>
<organism evidence="1 2">
    <name type="scientific">Paracoccus saliphilus</name>
    <dbReference type="NCBI Taxonomy" id="405559"/>
    <lineage>
        <taxon>Bacteria</taxon>
        <taxon>Pseudomonadati</taxon>
        <taxon>Pseudomonadota</taxon>
        <taxon>Alphaproteobacteria</taxon>
        <taxon>Rhodobacterales</taxon>
        <taxon>Paracoccaceae</taxon>
        <taxon>Paracoccus</taxon>
    </lineage>
</organism>
<name>A0AA45W228_9RHOB</name>
<protein>
    <submittedName>
        <fullName evidence="1">Uncharacterized protein</fullName>
    </submittedName>
</protein>
<dbReference type="AlphaFoldDB" id="A0AA45W228"/>
<evidence type="ECO:0000313" key="2">
    <source>
        <dbReference type="Proteomes" id="UP000186216"/>
    </source>
</evidence>
<sequence>MMMLRYPAMAEAGSGLCPVAVPATPRDIWMKKKRYRVGMA</sequence>
<evidence type="ECO:0000313" key="1">
    <source>
        <dbReference type="EMBL" id="SIS63962.1"/>
    </source>
</evidence>